<evidence type="ECO:0000313" key="2">
    <source>
        <dbReference type="EMBL" id="KSA01332.1"/>
    </source>
</evidence>
<dbReference type="GeneID" id="26839906"/>
<dbReference type="RefSeq" id="XP_015467434.1">
    <property type="nucleotide sequence ID" value="XM_015611726.1"/>
</dbReference>
<evidence type="ECO:0000313" key="3">
    <source>
        <dbReference type="Proteomes" id="UP000054251"/>
    </source>
</evidence>
<sequence>MKEKISQLIHGSKEKEAAKDKQPEQEAPPPPYQEYEQGKGDSQPPQAIPSYGEKDQEKGYQQGYGGQPQQAGYDNVPQGYPQEYSQGYGNPPQGYQGEQYDPMKDPNVIKVKPQMVNISQANPEHLNPSYQQYLQRDAQRIQQGDFPKPHDYYKHGAPLSEGKVNPKLKTGGGAFPGRGGATYDNAANR</sequence>
<organism evidence="2 3">
    <name type="scientific">Debaryomyces fabryi</name>
    <dbReference type="NCBI Taxonomy" id="58627"/>
    <lineage>
        <taxon>Eukaryota</taxon>
        <taxon>Fungi</taxon>
        <taxon>Dikarya</taxon>
        <taxon>Ascomycota</taxon>
        <taxon>Saccharomycotina</taxon>
        <taxon>Pichiomycetes</taxon>
        <taxon>Debaryomycetaceae</taxon>
        <taxon>Debaryomyces</taxon>
    </lineage>
</organism>
<feature type="compositionally biased region" description="Low complexity" evidence="1">
    <location>
        <begin position="84"/>
        <end position="100"/>
    </location>
</feature>
<comment type="caution">
    <text evidence="2">The sequence shown here is derived from an EMBL/GenBank/DDBJ whole genome shotgun (WGS) entry which is preliminary data.</text>
</comment>
<reference evidence="2 3" key="1">
    <citation type="submission" date="2015-11" db="EMBL/GenBank/DDBJ databases">
        <title>The genome of Debaryomyces fabryi.</title>
        <authorList>
            <person name="Tafer H."/>
            <person name="Lopandic K."/>
        </authorList>
    </citation>
    <scope>NUCLEOTIDE SEQUENCE [LARGE SCALE GENOMIC DNA]</scope>
    <source>
        <strain evidence="2 3">CBS 789</strain>
    </source>
</reference>
<gene>
    <name evidence="2" type="ORF">AC631_02897</name>
</gene>
<name>A0A0V1PYJ7_9ASCO</name>
<proteinExistence type="predicted"/>
<evidence type="ECO:0000256" key="1">
    <source>
        <dbReference type="SAM" id="MobiDB-lite"/>
    </source>
</evidence>
<feature type="compositionally biased region" description="Gly residues" evidence="1">
    <location>
        <begin position="170"/>
        <end position="180"/>
    </location>
</feature>
<keyword evidence="3" id="KW-1185">Reference proteome</keyword>
<dbReference type="OrthoDB" id="4088176at2759"/>
<dbReference type="EMBL" id="LMYN01000056">
    <property type="protein sequence ID" value="KSA01332.1"/>
    <property type="molecule type" value="Genomic_DNA"/>
</dbReference>
<accession>A0A0V1PYJ7</accession>
<dbReference type="Proteomes" id="UP000054251">
    <property type="component" value="Unassembled WGS sequence"/>
</dbReference>
<dbReference type="AlphaFoldDB" id="A0A0V1PYJ7"/>
<protein>
    <submittedName>
        <fullName evidence="2">Uncharacterized protein</fullName>
    </submittedName>
</protein>
<feature type="region of interest" description="Disordered" evidence="1">
    <location>
        <begin position="1"/>
        <end position="105"/>
    </location>
</feature>
<feature type="region of interest" description="Disordered" evidence="1">
    <location>
        <begin position="144"/>
        <end position="189"/>
    </location>
</feature>
<feature type="compositionally biased region" description="Basic and acidic residues" evidence="1">
    <location>
        <begin position="1"/>
        <end position="24"/>
    </location>
</feature>